<dbReference type="Pfam" id="PF00903">
    <property type="entry name" value="Glyoxalase"/>
    <property type="match status" value="1"/>
</dbReference>
<accession>A0A9N8X0Z9</accession>
<protein>
    <recommendedName>
        <fullName evidence="1">VOC domain-containing protein</fullName>
    </recommendedName>
</protein>
<dbReference type="InterPro" id="IPR004360">
    <property type="entry name" value="Glyas_Fos-R_dOase_dom"/>
</dbReference>
<dbReference type="Gene3D" id="3.10.180.10">
    <property type="entry name" value="2,3-Dihydroxybiphenyl 1,2-Dioxygenase, domain 1"/>
    <property type="match status" value="1"/>
</dbReference>
<dbReference type="PROSITE" id="PS51819">
    <property type="entry name" value="VOC"/>
    <property type="match status" value="1"/>
</dbReference>
<sequence>MADKPLTVGIDHVGLTVRDLGVTRDFFVNCLGWTQVGERPSYPAAFVSDGHVMLTLWEVTDQPNRTEFDRKTNVGLHHIALRVVSESALNEIFARVAGWPGVTVEFAPENLGPGPKRHTMVYEPGGIRLEFDFDPRSEAS</sequence>
<dbReference type="InterPro" id="IPR029068">
    <property type="entry name" value="Glyas_Bleomycin-R_OHBP_Dase"/>
</dbReference>
<proteinExistence type="predicted"/>
<dbReference type="EMBL" id="CAJQZC010000003">
    <property type="protein sequence ID" value="CAG4894062.1"/>
    <property type="molecule type" value="Genomic_DNA"/>
</dbReference>
<dbReference type="RefSeq" id="WP_228876510.1">
    <property type="nucleotide sequence ID" value="NZ_CAJQYX010000001.1"/>
</dbReference>
<name>A0A9N8X0Z9_9BURK</name>
<dbReference type="InterPro" id="IPR037523">
    <property type="entry name" value="VOC_core"/>
</dbReference>
<organism evidence="2 3">
    <name type="scientific">Paraburkholderia saeva</name>
    <dbReference type="NCBI Taxonomy" id="2777537"/>
    <lineage>
        <taxon>Bacteria</taxon>
        <taxon>Pseudomonadati</taxon>
        <taxon>Pseudomonadota</taxon>
        <taxon>Betaproteobacteria</taxon>
        <taxon>Burkholderiales</taxon>
        <taxon>Burkholderiaceae</taxon>
        <taxon>Paraburkholderia</taxon>
    </lineage>
</organism>
<evidence type="ECO:0000259" key="1">
    <source>
        <dbReference type="PROSITE" id="PS51819"/>
    </source>
</evidence>
<dbReference type="Proteomes" id="UP000789704">
    <property type="component" value="Unassembled WGS sequence"/>
</dbReference>
<dbReference type="AlphaFoldDB" id="A0A9N8X0Z9"/>
<keyword evidence="3" id="KW-1185">Reference proteome</keyword>
<feature type="domain" description="VOC" evidence="1">
    <location>
        <begin position="9"/>
        <end position="134"/>
    </location>
</feature>
<reference evidence="2" key="1">
    <citation type="submission" date="2021-04" db="EMBL/GenBank/DDBJ databases">
        <authorList>
            <person name="Vanwijnsberghe S."/>
        </authorList>
    </citation>
    <scope>NUCLEOTIDE SEQUENCE</scope>
    <source>
        <strain evidence="2">LMG 31841</strain>
    </source>
</reference>
<evidence type="ECO:0000313" key="2">
    <source>
        <dbReference type="EMBL" id="CAG4894062.1"/>
    </source>
</evidence>
<evidence type="ECO:0000313" key="3">
    <source>
        <dbReference type="Proteomes" id="UP000789704"/>
    </source>
</evidence>
<comment type="caution">
    <text evidence="2">The sequence shown here is derived from an EMBL/GenBank/DDBJ whole genome shotgun (WGS) entry which is preliminary data.</text>
</comment>
<gene>
    <name evidence="2" type="ORF">LMG31841_01838</name>
</gene>
<dbReference type="SUPFAM" id="SSF54593">
    <property type="entry name" value="Glyoxalase/Bleomycin resistance protein/Dihydroxybiphenyl dioxygenase"/>
    <property type="match status" value="1"/>
</dbReference>